<reference evidence="1" key="1">
    <citation type="journal article" date="2014" name="Front. Microbiol.">
        <title>High frequency of phylogenetically diverse reductive dehalogenase-homologous genes in deep subseafloor sedimentary metagenomes.</title>
        <authorList>
            <person name="Kawai M."/>
            <person name="Futagami T."/>
            <person name="Toyoda A."/>
            <person name="Takaki Y."/>
            <person name="Nishi S."/>
            <person name="Hori S."/>
            <person name="Arai W."/>
            <person name="Tsubouchi T."/>
            <person name="Morono Y."/>
            <person name="Uchiyama I."/>
            <person name="Ito T."/>
            <person name="Fujiyama A."/>
            <person name="Inagaki F."/>
            <person name="Takami H."/>
        </authorList>
    </citation>
    <scope>NUCLEOTIDE SEQUENCE</scope>
    <source>
        <strain evidence="1">Expedition CK06-06</strain>
    </source>
</reference>
<accession>X0ZXA5</accession>
<evidence type="ECO:0000313" key="1">
    <source>
        <dbReference type="EMBL" id="GAG65108.1"/>
    </source>
</evidence>
<dbReference type="AlphaFoldDB" id="X0ZXA5"/>
<gene>
    <name evidence="1" type="ORF">S01H4_20523</name>
</gene>
<proteinExistence type="predicted"/>
<sequence length="67" mass="7704">MFVVLEVKDNGAHRYVRIHKTDCPHAKKPNYKTATTLSHGYFDTYLEAINFARSLGNRVFDCKVCDP</sequence>
<comment type="caution">
    <text evidence="1">The sequence shown here is derived from an EMBL/GenBank/DDBJ whole genome shotgun (WGS) entry which is preliminary data.</text>
</comment>
<organism evidence="1">
    <name type="scientific">marine sediment metagenome</name>
    <dbReference type="NCBI Taxonomy" id="412755"/>
    <lineage>
        <taxon>unclassified sequences</taxon>
        <taxon>metagenomes</taxon>
        <taxon>ecological metagenomes</taxon>
    </lineage>
</organism>
<name>X0ZXA5_9ZZZZ</name>
<protein>
    <submittedName>
        <fullName evidence="1">Uncharacterized protein</fullName>
    </submittedName>
</protein>
<dbReference type="EMBL" id="BART01009233">
    <property type="protein sequence ID" value="GAG65108.1"/>
    <property type="molecule type" value="Genomic_DNA"/>
</dbReference>